<dbReference type="OrthoDB" id="5358959at2759"/>
<dbReference type="EMBL" id="KZ084099">
    <property type="protein sequence ID" value="OSD03818.1"/>
    <property type="molecule type" value="Genomic_DNA"/>
</dbReference>
<feature type="region of interest" description="Disordered" evidence="1">
    <location>
        <begin position="113"/>
        <end position="134"/>
    </location>
</feature>
<sequence>MRALSSIFFSGAALVNQVTAGVRSRTPATHLVASHVLVLISSANNTSELAALGDGCPIGWAPCSLTTCYPLDGAECCSDGNFCPAGYLCQDGGCCPSGEICVGSSGPPITIGGGDNPTETGTSIPTTTRHTTTTTTRHTFTATSTSTTITFNVTTGTDIFTSTTTPATTHTATTVMGAGLTTTSSTPFASVESEPTAGASGTPLSGAVNGAMQTMQKQGTTAILALILGIATNFA</sequence>
<feature type="compositionally biased region" description="Low complexity" evidence="1">
    <location>
        <begin position="118"/>
        <end position="134"/>
    </location>
</feature>
<dbReference type="Proteomes" id="UP000193067">
    <property type="component" value="Unassembled WGS sequence"/>
</dbReference>
<name>A0A1Y2IRT3_TRAC3</name>
<evidence type="ECO:0000256" key="2">
    <source>
        <dbReference type="SAM" id="SignalP"/>
    </source>
</evidence>
<feature type="signal peptide" evidence="2">
    <location>
        <begin position="1"/>
        <end position="20"/>
    </location>
</feature>
<dbReference type="STRING" id="1353009.A0A1Y2IRT3"/>
<evidence type="ECO:0000256" key="1">
    <source>
        <dbReference type="SAM" id="MobiDB-lite"/>
    </source>
</evidence>
<organism evidence="3 4">
    <name type="scientific">Trametes coccinea (strain BRFM310)</name>
    <name type="common">Pycnoporus coccineus</name>
    <dbReference type="NCBI Taxonomy" id="1353009"/>
    <lineage>
        <taxon>Eukaryota</taxon>
        <taxon>Fungi</taxon>
        <taxon>Dikarya</taxon>
        <taxon>Basidiomycota</taxon>
        <taxon>Agaricomycotina</taxon>
        <taxon>Agaricomycetes</taxon>
        <taxon>Polyporales</taxon>
        <taxon>Polyporaceae</taxon>
        <taxon>Trametes</taxon>
    </lineage>
</organism>
<gene>
    <name evidence="3" type="ORF">PYCCODRAFT_1476751</name>
</gene>
<evidence type="ECO:0000313" key="3">
    <source>
        <dbReference type="EMBL" id="OSD03818.1"/>
    </source>
</evidence>
<protein>
    <recommendedName>
        <fullName evidence="5">GPI anchored serine-threonine rich protein</fullName>
    </recommendedName>
</protein>
<reference evidence="3 4" key="1">
    <citation type="journal article" date="2015" name="Biotechnol. Biofuels">
        <title>Enhanced degradation of softwood versus hardwood by the white-rot fungus Pycnoporus coccineus.</title>
        <authorList>
            <person name="Couturier M."/>
            <person name="Navarro D."/>
            <person name="Chevret D."/>
            <person name="Henrissat B."/>
            <person name="Piumi F."/>
            <person name="Ruiz-Duenas F.J."/>
            <person name="Martinez A.T."/>
            <person name="Grigoriev I.V."/>
            <person name="Riley R."/>
            <person name="Lipzen A."/>
            <person name="Berrin J.G."/>
            <person name="Master E.R."/>
            <person name="Rosso M.N."/>
        </authorList>
    </citation>
    <scope>NUCLEOTIDE SEQUENCE [LARGE SCALE GENOMIC DNA]</scope>
    <source>
        <strain evidence="3 4">BRFM310</strain>
    </source>
</reference>
<proteinExistence type="predicted"/>
<evidence type="ECO:0008006" key="5">
    <source>
        <dbReference type="Google" id="ProtNLM"/>
    </source>
</evidence>
<keyword evidence="4" id="KW-1185">Reference proteome</keyword>
<dbReference type="AlphaFoldDB" id="A0A1Y2IRT3"/>
<keyword evidence="2" id="KW-0732">Signal</keyword>
<feature type="chain" id="PRO_5012282425" description="GPI anchored serine-threonine rich protein" evidence="2">
    <location>
        <begin position="21"/>
        <end position="235"/>
    </location>
</feature>
<accession>A0A1Y2IRT3</accession>
<evidence type="ECO:0000313" key="4">
    <source>
        <dbReference type="Proteomes" id="UP000193067"/>
    </source>
</evidence>